<evidence type="ECO:0000313" key="2">
    <source>
        <dbReference type="EMBL" id="GIY97132.1"/>
    </source>
</evidence>
<evidence type="ECO:0008006" key="4">
    <source>
        <dbReference type="Google" id="ProtNLM"/>
    </source>
</evidence>
<comment type="caution">
    <text evidence="2">The sequence shown here is derived from an EMBL/GenBank/DDBJ whole genome shotgun (WGS) entry which is preliminary data.</text>
</comment>
<dbReference type="Gene3D" id="1.20.1250.20">
    <property type="entry name" value="MFS general substrate transporter like domains"/>
    <property type="match status" value="1"/>
</dbReference>
<name>A0AAV4XPP1_CAEEX</name>
<feature type="transmembrane region" description="Helical" evidence="1">
    <location>
        <begin position="54"/>
        <end position="75"/>
    </location>
</feature>
<dbReference type="Proteomes" id="UP001054945">
    <property type="component" value="Unassembled WGS sequence"/>
</dbReference>
<organism evidence="2 3">
    <name type="scientific">Caerostris extrusa</name>
    <name type="common">Bark spider</name>
    <name type="synonym">Caerostris bankana</name>
    <dbReference type="NCBI Taxonomy" id="172846"/>
    <lineage>
        <taxon>Eukaryota</taxon>
        <taxon>Metazoa</taxon>
        <taxon>Ecdysozoa</taxon>
        <taxon>Arthropoda</taxon>
        <taxon>Chelicerata</taxon>
        <taxon>Arachnida</taxon>
        <taxon>Araneae</taxon>
        <taxon>Araneomorphae</taxon>
        <taxon>Entelegynae</taxon>
        <taxon>Araneoidea</taxon>
        <taxon>Araneidae</taxon>
        <taxon>Caerostris</taxon>
    </lineage>
</organism>
<evidence type="ECO:0000256" key="1">
    <source>
        <dbReference type="SAM" id="Phobius"/>
    </source>
</evidence>
<keyword evidence="1" id="KW-0812">Transmembrane</keyword>
<keyword evidence="3" id="KW-1185">Reference proteome</keyword>
<dbReference type="SUPFAM" id="SSF103473">
    <property type="entry name" value="MFS general substrate transporter"/>
    <property type="match status" value="1"/>
</dbReference>
<gene>
    <name evidence="2" type="ORF">CEXT_430891</name>
</gene>
<reference evidence="2 3" key="1">
    <citation type="submission" date="2021-06" db="EMBL/GenBank/DDBJ databases">
        <title>Caerostris extrusa draft genome.</title>
        <authorList>
            <person name="Kono N."/>
            <person name="Arakawa K."/>
        </authorList>
    </citation>
    <scope>NUCLEOTIDE SEQUENCE [LARGE SCALE GENOMIC DNA]</scope>
</reference>
<keyword evidence="1" id="KW-0472">Membrane</keyword>
<protein>
    <recommendedName>
        <fullName evidence="4">Major facilitator superfamily (MFS) profile domain-containing protein</fullName>
    </recommendedName>
</protein>
<keyword evidence="1" id="KW-1133">Transmembrane helix</keyword>
<dbReference type="EMBL" id="BPLR01018122">
    <property type="protein sequence ID" value="GIY97132.1"/>
    <property type="molecule type" value="Genomic_DNA"/>
</dbReference>
<accession>A0AAV4XPP1</accession>
<evidence type="ECO:0000313" key="3">
    <source>
        <dbReference type="Proteomes" id="UP001054945"/>
    </source>
</evidence>
<dbReference type="AlphaFoldDB" id="A0AAV4XPP1"/>
<dbReference type="InterPro" id="IPR036259">
    <property type="entry name" value="MFS_trans_sf"/>
</dbReference>
<proteinExistence type="predicted"/>
<sequence>MVEASMHMFISLDVTDSYKLATRKLLTVFTWAGGILGSIIGAFVYDYVGGRNAFLVAAIISMICAPTFAFVYFVLNICPSVFCA</sequence>
<feature type="transmembrane region" description="Helical" evidence="1">
    <location>
        <begin position="25"/>
        <end position="48"/>
    </location>
</feature>